<dbReference type="AlphaFoldDB" id="A0A8K0P777"/>
<evidence type="ECO:0000313" key="2">
    <source>
        <dbReference type="EMBL" id="KAG8235672.1"/>
    </source>
</evidence>
<keyword evidence="3" id="KW-1185">Reference proteome</keyword>
<feature type="region of interest" description="Disordered" evidence="1">
    <location>
        <begin position="255"/>
        <end position="275"/>
    </location>
</feature>
<sequence>MSSLEEQMTTSFKADVHDREVITFAGCSVQNRDGQFMKIQYLTSYITELLQATGVWHKLLSTPSINVIPIFIREEIARSITKSFQLSNYISEPHFQTFTCRSNIKEVTSMQRLWNHAPQHPKKATTKATTPAVMHIASALATANCGANEAYPPWAKCSQIPTPSTPQPSNCQQDLALSEEAFIVVQMKMISYASAAERKPLCCMSRKSINDIICDKRTISDMKLTHSSTLMEQKVRLTQPSASIVLPSLVSGFPASDSPSHQQFPPHLNRDGIPH</sequence>
<proteinExistence type="predicted"/>
<gene>
    <name evidence="2" type="ORF">J437_LFUL015730</name>
</gene>
<evidence type="ECO:0000256" key="1">
    <source>
        <dbReference type="SAM" id="MobiDB-lite"/>
    </source>
</evidence>
<organism evidence="2 3">
    <name type="scientific">Ladona fulva</name>
    <name type="common">Scarce chaser dragonfly</name>
    <name type="synonym">Libellula fulva</name>
    <dbReference type="NCBI Taxonomy" id="123851"/>
    <lineage>
        <taxon>Eukaryota</taxon>
        <taxon>Metazoa</taxon>
        <taxon>Ecdysozoa</taxon>
        <taxon>Arthropoda</taxon>
        <taxon>Hexapoda</taxon>
        <taxon>Insecta</taxon>
        <taxon>Pterygota</taxon>
        <taxon>Palaeoptera</taxon>
        <taxon>Odonata</taxon>
        <taxon>Epiprocta</taxon>
        <taxon>Anisoptera</taxon>
        <taxon>Libelluloidea</taxon>
        <taxon>Libellulidae</taxon>
        <taxon>Ladona</taxon>
    </lineage>
</organism>
<protein>
    <submittedName>
        <fullName evidence="2">Uncharacterized protein</fullName>
    </submittedName>
</protein>
<accession>A0A8K0P777</accession>
<dbReference type="Proteomes" id="UP000792457">
    <property type="component" value="Unassembled WGS sequence"/>
</dbReference>
<evidence type="ECO:0000313" key="3">
    <source>
        <dbReference type="Proteomes" id="UP000792457"/>
    </source>
</evidence>
<reference evidence="2" key="1">
    <citation type="submission" date="2013-04" db="EMBL/GenBank/DDBJ databases">
        <authorList>
            <person name="Qu J."/>
            <person name="Murali S.C."/>
            <person name="Bandaranaike D."/>
            <person name="Bellair M."/>
            <person name="Blankenburg K."/>
            <person name="Chao H."/>
            <person name="Dinh H."/>
            <person name="Doddapaneni H."/>
            <person name="Downs B."/>
            <person name="Dugan-Rocha S."/>
            <person name="Elkadiri S."/>
            <person name="Gnanaolivu R.D."/>
            <person name="Hernandez B."/>
            <person name="Javaid M."/>
            <person name="Jayaseelan J.C."/>
            <person name="Lee S."/>
            <person name="Li M."/>
            <person name="Ming W."/>
            <person name="Munidasa M."/>
            <person name="Muniz J."/>
            <person name="Nguyen L."/>
            <person name="Ongeri F."/>
            <person name="Osuji N."/>
            <person name="Pu L.-L."/>
            <person name="Puazo M."/>
            <person name="Qu C."/>
            <person name="Quiroz J."/>
            <person name="Raj R."/>
            <person name="Weissenberger G."/>
            <person name="Xin Y."/>
            <person name="Zou X."/>
            <person name="Han Y."/>
            <person name="Richards S."/>
            <person name="Worley K."/>
            <person name="Muzny D."/>
            <person name="Gibbs R."/>
        </authorList>
    </citation>
    <scope>NUCLEOTIDE SEQUENCE</scope>
    <source>
        <strain evidence="2">Sampled in the wild</strain>
    </source>
</reference>
<reference evidence="2" key="2">
    <citation type="submission" date="2017-10" db="EMBL/GenBank/DDBJ databases">
        <title>Ladona fulva Genome sequencing and assembly.</title>
        <authorList>
            <person name="Murali S."/>
            <person name="Richards S."/>
            <person name="Bandaranaike D."/>
            <person name="Bellair M."/>
            <person name="Blankenburg K."/>
            <person name="Chao H."/>
            <person name="Dinh H."/>
            <person name="Doddapaneni H."/>
            <person name="Dugan-Rocha S."/>
            <person name="Elkadiri S."/>
            <person name="Gnanaolivu R."/>
            <person name="Hernandez B."/>
            <person name="Skinner E."/>
            <person name="Javaid M."/>
            <person name="Lee S."/>
            <person name="Li M."/>
            <person name="Ming W."/>
            <person name="Munidasa M."/>
            <person name="Muniz J."/>
            <person name="Nguyen L."/>
            <person name="Hughes D."/>
            <person name="Osuji N."/>
            <person name="Pu L.-L."/>
            <person name="Puazo M."/>
            <person name="Qu C."/>
            <person name="Quiroz J."/>
            <person name="Raj R."/>
            <person name="Weissenberger G."/>
            <person name="Xin Y."/>
            <person name="Zou X."/>
            <person name="Han Y."/>
            <person name="Worley K."/>
            <person name="Muzny D."/>
            <person name="Gibbs R."/>
        </authorList>
    </citation>
    <scope>NUCLEOTIDE SEQUENCE</scope>
    <source>
        <strain evidence="2">Sampled in the wild</strain>
    </source>
</reference>
<dbReference type="EMBL" id="KZ308938">
    <property type="protein sequence ID" value="KAG8235672.1"/>
    <property type="molecule type" value="Genomic_DNA"/>
</dbReference>
<name>A0A8K0P777_LADFU</name>
<comment type="caution">
    <text evidence="2">The sequence shown here is derived from an EMBL/GenBank/DDBJ whole genome shotgun (WGS) entry which is preliminary data.</text>
</comment>